<evidence type="ECO:0000313" key="5">
    <source>
        <dbReference type="Proteomes" id="UP000289323"/>
    </source>
</evidence>
<feature type="compositionally biased region" description="Basic and acidic residues" evidence="2">
    <location>
        <begin position="88"/>
        <end position="103"/>
    </location>
</feature>
<organism evidence="4 5">
    <name type="scientific">Thermothielavioides terrestris</name>
    <dbReference type="NCBI Taxonomy" id="2587410"/>
    <lineage>
        <taxon>Eukaryota</taxon>
        <taxon>Fungi</taxon>
        <taxon>Dikarya</taxon>
        <taxon>Ascomycota</taxon>
        <taxon>Pezizomycotina</taxon>
        <taxon>Sordariomycetes</taxon>
        <taxon>Sordariomycetidae</taxon>
        <taxon>Sordariales</taxon>
        <taxon>Chaetomiaceae</taxon>
        <taxon>Thermothielavioides</taxon>
    </lineage>
</organism>
<dbReference type="SUPFAM" id="SSF54928">
    <property type="entry name" value="RNA-binding domain, RBD"/>
    <property type="match status" value="1"/>
</dbReference>
<keyword evidence="1" id="KW-0694">RNA-binding</keyword>
<dbReference type="GO" id="GO:0003723">
    <property type="term" value="F:RNA binding"/>
    <property type="evidence" value="ECO:0007669"/>
    <property type="project" value="UniProtKB-UniRule"/>
</dbReference>
<dbReference type="SMART" id="SM00360">
    <property type="entry name" value="RRM"/>
    <property type="match status" value="1"/>
</dbReference>
<feature type="region of interest" description="Disordered" evidence="2">
    <location>
        <begin position="246"/>
        <end position="294"/>
    </location>
</feature>
<evidence type="ECO:0000256" key="1">
    <source>
        <dbReference type="PROSITE-ProRule" id="PRU00176"/>
    </source>
</evidence>
<dbReference type="InterPro" id="IPR000504">
    <property type="entry name" value="RRM_dom"/>
</dbReference>
<feature type="region of interest" description="Disordered" evidence="2">
    <location>
        <begin position="73"/>
        <end position="103"/>
    </location>
</feature>
<feature type="compositionally biased region" description="Low complexity" evidence="2">
    <location>
        <begin position="264"/>
        <end position="278"/>
    </location>
</feature>
<dbReference type="PANTHER" id="PTHR32343">
    <property type="entry name" value="SERINE/ARGININE-RICH SPLICING FACTOR"/>
    <property type="match status" value="1"/>
</dbReference>
<name>A0A3S4AV75_9PEZI</name>
<protein>
    <submittedName>
        <fullName evidence="4">49180da6-f3c7-46c5-8b4f-7f79ebe8115c</fullName>
    </submittedName>
</protein>
<reference evidence="4 5" key="1">
    <citation type="submission" date="2018-04" db="EMBL/GenBank/DDBJ databases">
        <authorList>
            <person name="Huttner S."/>
            <person name="Dainat J."/>
        </authorList>
    </citation>
    <scope>NUCLEOTIDE SEQUENCE [LARGE SCALE GENOMIC DNA]</scope>
</reference>
<dbReference type="InterPro" id="IPR012677">
    <property type="entry name" value="Nucleotide-bd_a/b_plait_sf"/>
</dbReference>
<dbReference type="Pfam" id="PF00076">
    <property type="entry name" value="RRM_1"/>
    <property type="match status" value="1"/>
</dbReference>
<dbReference type="AlphaFoldDB" id="A0A3S4AV75"/>
<dbReference type="Proteomes" id="UP000289323">
    <property type="component" value="Unassembled WGS sequence"/>
</dbReference>
<dbReference type="InterPro" id="IPR035979">
    <property type="entry name" value="RBD_domain_sf"/>
</dbReference>
<dbReference type="EMBL" id="OUUZ01000018">
    <property type="protein sequence ID" value="SPQ26790.1"/>
    <property type="molecule type" value="Genomic_DNA"/>
</dbReference>
<proteinExistence type="predicted"/>
<sequence>MATTVHVKNIGGKASDEEISNFFQFCGKISSIEITSEGTGEHATKNATVTFELPTAASTALLLNHTTLGGNEIAVTGSAPADATPSSRDPHRQDSPHLSQEEKPRARILAEILAHGYVVADQGLQKAIQLDEQHNISSRFVATLKHLDAKTGATDRALAADANYHISARASSLLTGLSSYFERKSRDTEAGRRLVAFYTNSQKQVQDIHAEARRLAELKKEQEGGGKFYKGLGLDKVLGSVHPSSAATAAAAEKPTEGKKNDEVPGGAPAHAVAAESATQPAADAKAGAPEVIH</sequence>
<evidence type="ECO:0000313" key="4">
    <source>
        <dbReference type="EMBL" id="SPQ26790.1"/>
    </source>
</evidence>
<dbReference type="Gene3D" id="3.30.70.330">
    <property type="match status" value="1"/>
</dbReference>
<dbReference type="PANTHER" id="PTHR32343:SF10">
    <property type="entry name" value="RNA-BINDING REGION RNP-1 DOMAIN-CONTAINING PROTEIN"/>
    <property type="match status" value="1"/>
</dbReference>
<gene>
    <name evidence="4" type="ORF">TT172_LOCUS9209</name>
</gene>
<dbReference type="PROSITE" id="PS50102">
    <property type="entry name" value="RRM"/>
    <property type="match status" value="1"/>
</dbReference>
<evidence type="ECO:0000259" key="3">
    <source>
        <dbReference type="PROSITE" id="PS50102"/>
    </source>
</evidence>
<feature type="compositionally biased region" description="Basic and acidic residues" evidence="2">
    <location>
        <begin position="254"/>
        <end position="263"/>
    </location>
</feature>
<accession>A0A3S4AV75</accession>
<evidence type="ECO:0000256" key="2">
    <source>
        <dbReference type="SAM" id="MobiDB-lite"/>
    </source>
</evidence>
<feature type="domain" description="RRM" evidence="3">
    <location>
        <begin position="3"/>
        <end position="80"/>
    </location>
</feature>